<dbReference type="EMBL" id="WTZA01000001">
    <property type="protein sequence ID" value="MXO74696.1"/>
    <property type="molecule type" value="Genomic_DNA"/>
</dbReference>
<dbReference type="PROSITE" id="PS51257">
    <property type="entry name" value="PROKAR_LIPOPROTEIN"/>
    <property type="match status" value="1"/>
</dbReference>
<feature type="region of interest" description="Disordered" evidence="1">
    <location>
        <begin position="25"/>
        <end position="67"/>
    </location>
</feature>
<evidence type="ECO:0008006" key="5">
    <source>
        <dbReference type="Google" id="ProtNLM"/>
    </source>
</evidence>
<evidence type="ECO:0000256" key="2">
    <source>
        <dbReference type="SAM" id="SignalP"/>
    </source>
</evidence>
<dbReference type="Proteomes" id="UP000439522">
    <property type="component" value="Unassembled WGS sequence"/>
</dbReference>
<dbReference type="OrthoDB" id="485556at2"/>
<gene>
    <name evidence="3" type="ORF">GRI40_05605</name>
</gene>
<organism evidence="3 4">
    <name type="scientific">Tsuneonella aeria</name>
    <dbReference type="NCBI Taxonomy" id="1837929"/>
    <lineage>
        <taxon>Bacteria</taxon>
        <taxon>Pseudomonadati</taxon>
        <taxon>Pseudomonadota</taxon>
        <taxon>Alphaproteobacteria</taxon>
        <taxon>Sphingomonadales</taxon>
        <taxon>Erythrobacteraceae</taxon>
        <taxon>Tsuneonella</taxon>
    </lineage>
</organism>
<feature type="chain" id="PRO_5026173405" description="Lipoprotein" evidence="2">
    <location>
        <begin position="21"/>
        <end position="199"/>
    </location>
</feature>
<evidence type="ECO:0000256" key="1">
    <source>
        <dbReference type="SAM" id="MobiDB-lite"/>
    </source>
</evidence>
<keyword evidence="2" id="KW-0732">Signal</keyword>
<feature type="signal peptide" evidence="2">
    <location>
        <begin position="1"/>
        <end position="20"/>
    </location>
</feature>
<reference evidence="3 4" key="1">
    <citation type="submission" date="2019-12" db="EMBL/GenBank/DDBJ databases">
        <title>Genomic-based taxomic classification of the family Erythrobacteraceae.</title>
        <authorList>
            <person name="Xu L."/>
        </authorList>
    </citation>
    <scope>NUCLEOTIDE SEQUENCE [LARGE SCALE GENOMIC DNA]</scope>
    <source>
        <strain evidence="3 4">100921-2</strain>
    </source>
</reference>
<evidence type="ECO:0000313" key="4">
    <source>
        <dbReference type="Proteomes" id="UP000439522"/>
    </source>
</evidence>
<dbReference type="RefSeq" id="WP_160610429.1">
    <property type="nucleotide sequence ID" value="NZ_WTZA01000001.1"/>
</dbReference>
<evidence type="ECO:0000313" key="3">
    <source>
        <dbReference type="EMBL" id="MXO74696.1"/>
    </source>
</evidence>
<sequence length="199" mass="21849">MKRIAATALFLGAAALGACRQDLARAPDAAETGDRAATSAETPSSPPSPPSPHVSTRPDQADDRYPDLAPPVLTLEAERGVTGARNLLVSWARAIELEEFGQAWTLLSEQDRAKWTRQEWLRMFADLDRITVAVPEGTMQGAAGSLYYESPVTITATDHDGRPVRYEGEAVLRRVNDVEGATAAQLRWHFERLTLDWTH</sequence>
<comment type="caution">
    <text evidence="3">The sequence shown here is derived from an EMBL/GenBank/DDBJ whole genome shotgun (WGS) entry which is preliminary data.</text>
</comment>
<protein>
    <recommendedName>
        <fullName evidence="5">Lipoprotein</fullName>
    </recommendedName>
</protein>
<name>A0A6I4TDK2_9SPHN</name>
<keyword evidence="4" id="KW-1185">Reference proteome</keyword>
<accession>A0A6I4TDK2</accession>
<proteinExistence type="predicted"/>
<dbReference type="AlphaFoldDB" id="A0A6I4TDK2"/>